<dbReference type="Proteomes" id="UP000219514">
    <property type="component" value="Unassembled WGS sequence"/>
</dbReference>
<name>A0A285EFU4_9ACTN</name>
<dbReference type="Pfam" id="PF12680">
    <property type="entry name" value="SnoaL_2"/>
    <property type="match status" value="1"/>
</dbReference>
<gene>
    <name evidence="2" type="ORF">SAMN06893097_10888</name>
</gene>
<accession>A0A285EFU4</accession>
<dbReference type="InterPro" id="IPR032710">
    <property type="entry name" value="NTF2-like_dom_sf"/>
</dbReference>
<dbReference type="EMBL" id="OBDO01000008">
    <property type="protein sequence ID" value="SNX97723.1"/>
    <property type="molecule type" value="Genomic_DNA"/>
</dbReference>
<dbReference type="InterPro" id="IPR037401">
    <property type="entry name" value="SnoaL-like"/>
</dbReference>
<reference evidence="2 3" key="1">
    <citation type="submission" date="2017-09" db="EMBL/GenBank/DDBJ databases">
        <authorList>
            <person name="Ehlers B."/>
            <person name="Leendertz F.H."/>
        </authorList>
    </citation>
    <scope>NUCLEOTIDE SEQUENCE [LARGE SCALE GENOMIC DNA]</scope>
    <source>
        <strain evidence="2 3">DSM 46844</strain>
    </source>
</reference>
<evidence type="ECO:0000313" key="2">
    <source>
        <dbReference type="EMBL" id="SNX97723.1"/>
    </source>
</evidence>
<proteinExistence type="predicted"/>
<evidence type="ECO:0000259" key="1">
    <source>
        <dbReference type="Pfam" id="PF12680"/>
    </source>
</evidence>
<organism evidence="2 3">
    <name type="scientific">Geodermatophilus sabuli</name>
    <dbReference type="NCBI Taxonomy" id="1564158"/>
    <lineage>
        <taxon>Bacteria</taxon>
        <taxon>Bacillati</taxon>
        <taxon>Actinomycetota</taxon>
        <taxon>Actinomycetes</taxon>
        <taxon>Geodermatophilales</taxon>
        <taxon>Geodermatophilaceae</taxon>
        <taxon>Geodermatophilus</taxon>
    </lineage>
</organism>
<keyword evidence="3" id="KW-1185">Reference proteome</keyword>
<dbReference type="SUPFAM" id="SSF54427">
    <property type="entry name" value="NTF2-like"/>
    <property type="match status" value="1"/>
</dbReference>
<protein>
    <submittedName>
        <fullName evidence="2">SnoaL-like domain-containing protein</fullName>
    </submittedName>
</protein>
<dbReference type="AlphaFoldDB" id="A0A285EFU4"/>
<dbReference type="Gene3D" id="3.10.450.50">
    <property type="match status" value="1"/>
</dbReference>
<evidence type="ECO:0000313" key="3">
    <source>
        <dbReference type="Proteomes" id="UP000219514"/>
    </source>
</evidence>
<sequence>MGRPPPGGARPVTAAVPSPREVAEAFSGHRFRDVYDRLAPDVRWTAVGEGELVGRQAVVDACEDTLTELSTGSAKSQRFVVIAEGDAVAVDTVTRYVDADGAVSVVSSCDVYAFTDGVVTTIRSYAVELETTTPPG</sequence>
<feature type="domain" description="SnoaL-like" evidence="1">
    <location>
        <begin position="21"/>
        <end position="120"/>
    </location>
</feature>